<feature type="transmembrane region" description="Helical" evidence="1">
    <location>
        <begin position="63"/>
        <end position="85"/>
    </location>
</feature>
<dbReference type="PANTHER" id="PTHR43833">
    <property type="entry name" value="POTASSIUM CHANNEL PROTEIN 2-RELATED-RELATED"/>
    <property type="match status" value="1"/>
</dbReference>
<evidence type="ECO:0000313" key="3">
    <source>
        <dbReference type="EMBL" id="SHJ83159.1"/>
    </source>
</evidence>
<evidence type="ECO:0000259" key="2">
    <source>
        <dbReference type="PROSITE" id="PS51202"/>
    </source>
</evidence>
<dbReference type="Pfam" id="PF02080">
    <property type="entry name" value="TrkA_C"/>
    <property type="match status" value="1"/>
</dbReference>
<dbReference type="GO" id="GO:0006813">
    <property type="term" value="P:potassium ion transport"/>
    <property type="evidence" value="ECO:0007669"/>
    <property type="project" value="InterPro"/>
</dbReference>
<dbReference type="OrthoDB" id="369355at2"/>
<name>A0A1M6MI20_9FIRM</name>
<protein>
    <submittedName>
        <fullName evidence="3">TrkA-C domain-containing protein</fullName>
    </submittedName>
</protein>
<organism evidence="3 4">
    <name type="scientific">Anaerobranca californiensis DSM 14826</name>
    <dbReference type="NCBI Taxonomy" id="1120989"/>
    <lineage>
        <taxon>Bacteria</taxon>
        <taxon>Bacillati</taxon>
        <taxon>Bacillota</taxon>
        <taxon>Clostridia</taxon>
        <taxon>Eubacteriales</taxon>
        <taxon>Proteinivoracaceae</taxon>
        <taxon>Anaerobranca</taxon>
    </lineage>
</organism>
<dbReference type="EMBL" id="FRAI01000007">
    <property type="protein sequence ID" value="SHJ83159.1"/>
    <property type="molecule type" value="Genomic_DNA"/>
</dbReference>
<accession>A0A1M6MI20</accession>
<dbReference type="Gene3D" id="3.30.70.1450">
    <property type="entry name" value="Regulator of K+ conductance, C-terminal domain"/>
    <property type="match status" value="1"/>
</dbReference>
<reference evidence="4" key="1">
    <citation type="submission" date="2016-11" db="EMBL/GenBank/DDBJ databases">
        <authorList>
            <person name="Varghese N."/>
            <person name="Submissions S."/>
        </authorList>
    </citation>
    <scope>NUCLEOTIDE SEQUENCE [LARGE SCALE GENOMIC DNA]</scope>
    <source>
        <strain evidence="4">DSM 14826</strain>
    </source>
</reference>
<evidence type="ECO:0000256" key="1">
    <source>
        <dbReference type="SAM" id="Phobius"/>
    </source>
</evidence>
<dbReference type="InterPro" id="IPR050721">
    <property type="entry name" value="Trk_Ktr_HKT_K-transport"/>
</dbReference>
<keyword evidence="1" id="KW-1133">Transmembrane helix</keyword>
<dbReference type="InterPro" id="IPR006037">
    <property type="entry name" value="RCK_C"/>
</dbReference>
<feature type="transmembrane region" description="Helical" evidence="1">
    <location>
        <begin position="91"/>
        <end position="108"/>
    </location>
</feature>
<dbReference type="STRING" id="1120989.SAMN02745227_00785"/>
<dbReference type="SUPFAM" id="SSF116726">
    <property type="entry name" value="TrkA C-terminal domain-like"/>
    <property type="match status" value="1"/>
</dbReference>
<proteinExistence type="predicted"/>
<keyword evidence="1" id="KW-0472">Membrane</keyword>
<dbReference type="RefSeq" id="WP_072906488.1">
    <property type="nucleotide sequence ID" value="NZ_FRAI01000007.1"/>
</dbReference>
<dbReference type="GO" id="GO:0008324">
    <property type="term" value="F:monoatomic cation transmembrane transporter activity"/>
    <property type="evidence" value="ECO:0007669"/>
    <property type="project" value="InterPro"/>
</dbReference>
<dbReference type="AlphaFoldDB" id="A0A1M6MI20"/>
<dbReference type="PROSITE" id="PS51202">
    <property type="entry name" value="RCK_C"/>
    <property type="match status" value="1"/>
</dbReference>
<keyword evidence="1" id="KW-0812">Transmembrane</keyword>
<dbReference type="Proteomes" id="UP000243547">
    <property type="component" value="Unassembled WGS sequence"/>
</dbReference>
<evidence type="ECO:0000313" key="4">
    <source>
        <dbReference type="Proteomes" id="UP000243547"/>
    </source>
</evidence>
<feature type="transmembrane region" description="Helical" evidence="1">
    <location>
        <begin position="6"/>
        <end position="25"/>
    </location>
</feature>
<dbReference type="InterPro" id="IPR036721">
    <property type="entry name" value="RCK_C_sf"/>
</dbReference>
<sequence length="219" mass="24560">MIFLIISIFIFLTFVMEVGAIALKITGMDIDNARFQALSALTGTGFTTSQSEQILRNKHRKRIIMTLMVLGHIGLTAIVISAVNLSKKIELWQLIGGIVLIAGVYLFAQNKFLLAYLDRNIEKQLVNKLNIEKQQAEELLHLSDEYSVSEVELPFGCHIVDKTLAQLQLTKKNILVLAIKREEGVILTPTGKDIIKAGDRLVVYGRIKDIEEIIKCNIK</sequence>
<keyword evidence="4" id="KW-1185">Reference proteome</keyword>
<gene>
    <name evidence="3" type="ORF">SAMN02745227_00785</name>
</gene>
<feature type="domain" description="RCK C-terminal" evidence="2">
    <location>
        <begin position="134"/>
        <end position="219"/>
    </location>
</feature>